<dbReference type="KEGG" id="cpro:CPRO_18000"/>
<evidence type="ECO:0000313" key="4">
    <source>
        <dbReference type="Proteomes" id="UP000184204"/>
    </source>
</evidence>
<dbReference type="AlphaFoldDB" id="A0A0X1U8Y4"/>
<reference evidence="4" key="3">
    <citation type="submission" date="2016-11" db="EMBL/GenBank/DDBJ databases">
        <authorList>
            <person name="Jaros S."/>
            <person name="Januszkiewicz K."/>
            <person name="Wedrychowicz H."/>
        </authorList>
    </citation>
    <scope>NUCLEOTIDE SEQUENCE [LARGE SCALE GENOMIC DNA]</scope>
    <source>
        <strain evidence="4">DSM 1682</strain>
    </source>
</reference>
<dbReference type="RefSeq" id="WP_200777685.1">
    <property type="nucleotide sequence ID" value="NZ_CP014223.1"/>
</dbReference>
<evidence type="ECO:0000313" key="3">
    <source>
        <dbReference type="Proteomes" id="UP000068026"/>
    </source>
</evidence>
<evidence type="ECO:0000313" key="2">
    <source>
        <dbReference type="EMBL" id="SHE98450.1"/>
    </source>
</evidence>
<evidence type="ECO:0000313" key="1">
    <source>
        <dbReference type="EMBL" id="AMJ41388.1"/>
    </source>
</evidence>
<dbReference type="Proteomes" id="UP000184204">
    <property type="component" value="Unassembled WGS sequence"/>
</dbReference>
<dbReference type="EMBL" id="CP014223">
    <property type="protein sequence ID" value="AMJ41388.1"/>
    <property type="molecule type" value="Genomic_DNA"/>
</dbReference>
<gene>
    <name evidence="1" type="ORF">CPRO_18000</name>
    <name evidence="2" type="ORF">SAMN02745151_02427</name>
</gene>
<organism evidence="2 4">
    <name type="scientific">Anaerotignum propionicum DSM 1682</name>
    <dbReference type="NCBI Taxonomy" id="991789"/>
    <lineage>
        <taxon>Bacteria</taxon>
        <taxon>Bacillati</taxon>
        <taxon>Bacillota</taxon>
        <taxon>Clostridia</taxon>
        <taxon>Lachnospirales</taxon>
        <taxon>Anaerotignaceae</taxon>
        <taxon>Anaerotignum</taxon>
    </lineage>
</organism>
<dbReference type="EMBL" id="FQUA01000012">
    <property type="protein sequence ID" value="SHE98450.1"/>
    <property type="molecule type" value="Genomic_DNA"/>
</dbReference>
<reference evidence="1 3" key="1">
    <citation type="journal article" date="2016" name="Genome Announc.">
        <title>Complete Genome Sequence of the Amino Acid-Fermenting Clostridium propionicum X2 (DSM 1682).</title>
        <authorList>
            <person name="Poehlein A."/>
            <person name="Schlien K."/>
            <person name="Chowdhury N.P."/>
            <person name="Gottschalk G."/>
            <person name="Buckel W."/>
            <person name="Daniel R."/>
        </authorList>
    </citation>
    <scope>NUCLEOTIDE SEQUENCE [LARGE SCALE GENOMIC DNA]</scope>
    <source>
        <strain evidence="1 3">X2</strain>
    </source>
</reference>
<protein>
    <submittedName>
        <fullName evidence="2">Uncharacterized conserved protein</fullName>
    </submittedName>
</protein>
<reference evidence="3" key="2">
    <citation type="submission" date="2016-01" db="EMBL/GenBank/DDBJ databases">
        <authorList>
            <person name="Poehlein A."/>
            <person name="Schlien K."/>
            <person name="Gottschalk G."/>
            <person name="Buckel W."/>
            <person name="Daniel R."/>
        </authorList>
    </citation>
    <scope>NUCLEOTIDE SEQUENCE [LARGE SCALE GENOMIC DNA]</scope>
    <source>
        <strain evidence="3">X2</strain>
    </source>
</reference>
<name>A0A0X1U8Y4_ANAPI</name>
<dbReference type="Proteomes" id="UP000068026">
    <property type="component" value="Chromosome"/>
</dbReference>
<reference evidence="2" key="4">
    <citation type="submission" date="2016-11" db="EMBL/GenBank/DDBJ databases">
        <authorList>
            <person name="Varghese N."/>
            <person name="Submissions S."/>
        </authorList>
    </citation>
    <scope>NUCLEOTIDE SEQUENCE</scope>
    <source>
        <strain evidence="2">DSM 1682</strain>
    </source>
</reference>
<accession>A0A0X1U8Y4</accession>
<keyword evidence="3" id="KW-1185">Reference proteome</keyword>
<proteinExistence type="predicted"/>
<sequence length="228" mass="26180">MGFEQWKDQISNFECIDVRHLQGNFFPGLQKRAGGLSKGSGLTIIQTFEPLPLYAPMEALGFEHFAKQVGADEFHIYFYRVQETETAEMAPFRPLALLNYPMIDERLGQIAVDFWDLTWNDQKRTLPYEMRLLLSLTNAVGAGRMRQATRELVKAYIHGLDSAALDDVFELLAWNQGIGYFSSEIGPSQLFQAYKLIKTREKSGKQCREIEQELMEKFGEKNPEVKVQ</sequence>